<dbReference type="OrthoDB" id="9809841at2"/>
<dbReference type="InterPro" id="IPR049383">
    <property type="entry name" value="UbiD-like_N"/>
</dbReference>
<dbReference type="InterPro" id="IPR002830">
    <property type="entry name" value="UbiD"/>
</dbReference>
<reference evidence="6" key="1">
    <citation type="journal article" date="2016" name="Genome Announc.">
        <title>Draft Genome Sequences of Five Rapidly Growing Mycobacterium Species, M. thermoresistibile, M. fortuitum subsp. acetamidolyticum, M. canariasense, M. brisbanense, and M. novocastrense.</title>
        <authorList>
            <person name="Katahira K."/>
            <person name="Ogura Y."/>
            <person name="Gotoh Y."/>
            <person name="Hayashi T."/>
        </authorList>
    </citation>
    <scope>NUCLEOTIDE SEQUENCE [LARGE SCALE GENOMIC DNA]</scope>
    <source>
        <strain evidence="6">JCM15654</strain>
    </source>
</reference>
<dbReference type="Pfam" id="PF20695">
    <property type="entry name" value="UbiD_N"/>
    <property type="match status" value="1"/>
</dbReference>
<dbReference type="Proteomes" id="UP000069620">
    <property type="component" value="Unassembled WGS sequence"/>
</dbReference>
<gene>
    <name evidence="5" type="ORF">RMCB_0953</name>
</gene>
<dbReference type="SUPFAM" id="SSF143968">
    <property type="entry name" value="UbiD C-terminal domain-like"/>
    <property type="match status" value="1"/>
</dbReference>
<dbReference type="GO" id="GO:0005737">
    <property type="term" value="C:cytoplasm"/>
    <property type="evidence" value="ECO:0007669"/>
    <property type="project" value="TreeGrafter"/>
</dbReference>
<dbReference type="GO" id="GO:0016831">
    <property type="term" value="F:carboxy-lyase activity"/>
    <property type="evidence" value="ECO:0007669"/>
    <property type="project" value="InterPro"/>
</dbReference>
<dbReference type="InterPro" id="IPR048304">
    <property type="entry name" value="UbiD_Rift_dom"/>
</dbReference>
<evidence type="ECO:0000313" key="5">
    <source>
        <dbReference type="EMBL" id="GAS86857.1"/>
    </source>
</evidence>
<dbReference type="InterPro" id="IPR049381">
    <property type="entry name" value="UbiD-like_C"/>
</dbReference>
<dbReference type="EMBL" id="BCSX01000011">
    <property type="protein sequence ID" value="GAS86857.1"/>
    <property type="molecule type" value="Genomic_DNA"/>
</dbReference>
<feature type="domain" description="3-octaprenyl-4-hydroxybenzoate carboxy-lyase-like N-terminal" evidence="3">
    <location>
        <begin position="10"/>
        <end position="88"/>
    </location>
</feature>
<feature type="domain" description="3-octaprenyl-4-hydroxybenzoate carboxy-lyase-like C-terminal" evidence="4">
    <location>
        <begin position="309"/>
        <end position="429"/>
    </location>
</feature>
<evidence type="ECO:0000259" key="3">
    <source>
        <dbReference type="Pfam" id="PF20695"/>
    </source>
</evidence>
<dbReference type="NCBIfam" id="TIGR00148">
    <property type="entry name" value="UbiD family decarboxylase"/>
    <property type="match status" value="1"/>
</dbReference>
<dbReference type="STRING" id="146020.RMCB_0953"/>
<evidence type="ECO:0000259" key="2">
    <source>
        <dbReference type="Pfam" id="PF01977"/>
    </source>
</evidence>
<feature type="region of interest" description="Disordered" evidence="1">
    <location>
        <begin position="405"/>
        <end position="427"/>
    </location>
</feature>
<proteinExistence type="predicted"/>
<feature type="domain" description="3-octaprenyl-4-hydroxybenzoate carboxy-lyase-like Rift-related" evidence="2">
    <location>
        <begin position="97"/>
        <end position="296"/>
    </location>
</feature>
<dbReference type="RefSeq" id="WP_062827858.1">
    <property type="nucleotide sequence ID" value="NZ_BCSX01000011.1"/>
</dbReference>
<dbReference type="PANTHER" id="PTHR30108">
    <property type="entry name" value="3-OCTAPRENYL-4-HYDROXYBENZOATE CARBOXY-LYASE-RELATED"/>
    <property type="match status" value="1"/>
</dbReference>
<accession>A0A100VVM5</accession>
<comment type="caution">
    <text evidence="5">The sequence shown here is derived from an EMBL/GenBank/DDBJ whole genome shotgun (WGS) entry which is preliminary data.</text>
</comment>
<sequence length="483" mass="52741">MPFDDFRAFLSALRDQGQLIEVDRPVALELEVAKAMRKSAAVGGPAIVFNNNGTGFPLVGGVYNSRAKALLAYGCTEDNAFDDIVQRLKTRIPPKYVDDGPAHENVITGDDIDLSTLPVPKYSPDDGGRYITPGFVVSHDPETGVPDIGHYRCEIIDNKTMTLMAIPNHRFAKNQAKARAMGHKTFRASLVIGVDPMIAYSCPIQVPEDTSDWEVVGGMRGAAVELVKCRTNDVSVPAHAEFVIEFEVDYTQTVTEGPLGEYTGYYTAASPKPVVRPTAITHRNGAYFQALLTGRPTTENHILKQLSFEASFFDMMRQQFPTIEKVAIPASGGVYFRVVIAMRQRFAGEARSLILATMGSNLRPKQVVVVDPDIDVHDSEQVEWAMAFRTQPARDVIIVDNLPGGPLDPTADESLPQDQRTGSAIGTDATYPYGTVVKKVGDVCGPALEEHGGRVVEVADIPGWRDYDFPELDENSRPATTPA</sequence>
<dbReference type="Pfam" id="PF01977">
    <property type="entry name" value="UbiD"/>
    <property type="match status" value="1"/>
</dbReference>
<keyword evidence="6" id="KW-1185">Reference proteome</keyword>
<dbReference type="PANTHER" id="PTHR30108:SF17">
    <property type="entry name" value="FERULIC ACID DECARBOXYLASE 1"/>
    <property type="match status" value="1"/>
</dbReference>
<evidence type="ECO:0000313" key="6">
    <source>
        <dbReference type="Proteomes" id="UP000069620"/>
    </source>
</evidence>
<dbReference type="AlphaFoldDB" id="A0A100VVM5"/>
<protein>
    <submittedName>
        <fullName evidence="5">UbiD family decarboxylase</fullName>
    </submittedName>
</protein>
<dbReference type="Pfam" id="PF20696">
    <property type="entry name" value="UbiD_C"/>
    <property type="match status" value="1"/>
</dbReference>
<name>A0A100VVM5_9MYCO</name>
<evidence type="ECO:0000259" key="4">
    <source>
        <dbReference type="Pfam" id="PF20696"/>
    </source>
</evidence>
<dbReference type="Gene3D" id="3.40.1670.10">
    <property type="entry name" value="UbiD C-terminal domain-like"/>
    <property type="match status" value="1"/>
</dbReference>
<reference evidence="6" key="2">
    <citation type="submission" date="2016-02" db="EMBL/GenBank/DDBJ databases">
        <title>Draft genome sequence of five rapidly growing Mycobacterium species.</title>
        <authorList>
            <person name="Katahira K."/>
            <person name="Gotou Y."/>
            <person name="Iida K."/>
            <person name="Ogura Y."/>
            <person name="Hayashi T."/>
        </authorList>
    </citation>
    <scope>NUCLEOTIDE SEQUENCE [LARGE SCALE GENOMIC DNA]</scope>
    <source>
        <strain evidence="6">JCM15654</strain>
    </source>
</reference>
<dbReference type="SUPFAM" id="SSF50475">
    <property type="entry name" value="FMN-binding split barrel"/>
    <property type="match status" value="1"/>
</dbReference>
<evidence type="ECO:0000256" key="1">
    <source>
        <dbReference type="SAM" id="MobiDB-lite"/>
    </source>
</evidence>
<organism evidence="5 6">
    <name type="scientific">Mycolicibacterium brisbanense</name>
    <dbReference type="NCBI Taxonomy" id="146020"/>
    <lineage>
        <taxon>Bacteria</taxon>
        <taxon>Bacillati</taxon>
        <taxon>Actinomycetota</taxon>
        <taxon>Actinomycetes</taxon>
        <taxon>Mycobacteriales</taxon>
        <taxon>Mycobacteriaceae</taxon>
        <taxon>Mycolicibacterium</taxon>
    </lineage>
</organism>